<protein>
    <submittedName>
        <fullName evidence="1">NAC domain-containing protein</fullName>
    </submittedName>
</protein>
<keyword evidence="2" id="KW-1185">Reference proteome</keyword>
<dbReference type="Proteomes" id="UP000827976">
    <property type="component" value="Chromosome 8"/>
</dbReference>
<gene>
    <name evidence="1" type="ORF">IHE45_08G119400</name>
</gene>
<accession>A0ACB7VLZ2</accession>
<dbReference type="EMBL" id="CM037018">
    <property type="protein sequence ID" value="KAH7675153.1"/>
    <property type="molecule type" value="Genomic_DNA"/>
</dbReference>
<proteinExistence type="predicted"/>
<evidence type="ECO:0000313" key="2">
    <source>
        <dbReference type="Proteomes" id="UP000827976"/>
    </source>
</evidence>
<comment type="caution">
    <text evidence="1">The sequence shown here is derived from an EMBL/GenBank/DDBJ whole genome shotgun (WGS) entry which is preliminary data.</text>
</comment>
<name>A0ACB7VLZ2_DIOAL</name>
<sequence>MEGDCGIIPGFYFRPSDEDLMMVYLLNKVFQKPFPPYMIEEYDVYSTEPWNLPSKTRYSQDGKSYYFTRAKKSSPRSTRLLRQAGDGCWHMNGTNKKIHDRNGVHVGSTTALTYLHGSNKKKTRWVMHEYRVDQSFYRNSDPQATELVLCCIQESGRGEEINNISSSSSSNNNNGSDQIIAPVEPHVDITMSKKRKTQTDDEERCLLLPGYSMEAFDAEEVATATAAAAASAMDHRMMASCAPPPLPMHMPTSMPEAYTEEIMGTQPASGVPLHVDRSRTNNIGCYHAEERAASATDDGMMAGFDSNFCTSQSLPMHMPTSMPEAYTEEIMGTQPASGVPLHVDRSRTNNIGCYHADGKAASATDHGMMAGFDSNFCTSQSLPMSMPTTSTTTQANPQPAEASAVNEFYSDDFFLSSIDAMIEFFSSHSGEEWQQLIASDELLNGLKKSTFQNV</sequence>
<evidence type="ECO:0000313" key="1">
    <source>
        <dbReference type="EMBL" id="KAH7675153.1"/>
    </source>
</evidence>
<reference evidence="2" key="1">
    <citation type="journal article" date="2022" name="Nat. Commun.">
        <title>Chromosome evolution and the genetic basis of agronomically important traits in greater yam.</title>
        <authorList>
            <person name="Bredeson J.V."/>
            <person name="Lyons J.B."/>
            <person name="Oniyinde I.O."/>
            <person name="Okereke N.R."/>
            <person name="Kolade O."/>
            <person name="Nnabue I."/>
            <person name="Nwadili C.O."/>
            <person name="Hribova E."/>
            <person name="Parker M."/>
            <person name="Nwogha J."/>
            <person name="Shu S."/>
            <person name="Carlson J."/>
            <person name="Kariba R."/>
            <person name="Muthemba S."/>
            <person name="Knop K."/>
            <person name="Barton G.J."/>
            <person name="Sherwood A.V."/>
            <person name="Lopez-Montes A."/>
            <person name="Asiedu R."/>
            <person name="Jamnadass R."/>
            <person name="Muchugi A."/>
            <person name="Goodstein D."/>
            <person name="Egesi C.N."/>
            <person name="Featherston J."/>
            <person name="Asfaw A."/>
            <person name="Simpson G.G."/>
            <person name="Dolezel J."/>
            <person name="Hendre P.S."/>
            <person name="Van Deynze A."/>
            <person name="Kumar P.L."/>
            <person name="Obidiegwu J.E."/>
            <person name="Bhattacharjee R."/>
            <person name="Rokhsar D.S."/>
        </authorList>
    </citation>
    <scope>NUCLEOTIDE SEQUENCE [LARGE SCALE GENOMIC DNA]</scope>
    <source>
        <strain evidence="2">cv. TDa95/00328</strain>
    </source>
</reference>
<organism evidence="1 2">
    <name type="scientific">Dioscorea alata</name>
    <name type="common">Purple yam</name>
    <dbReference type="NCBI Taxonomy" id="55571"/>
    <lineage>
        <taxon>Eukaryota</taxon>
        <taxon>Viridiplantae</taxon>
        <taxon>Streptophyta</taxon>
        <taxon>Embryophyta</taxon>
        <taxon>Tracheophyta</taxon>
        <taxon>Spermatophyta</taxon>
        <taxon>Magnoliopsida</taxon>
        <taxon>Liliopsida</taxon>
        <taxon>Dioscoreales</taxon>
        <taxon>Dioscoreaceae</taxon>
        <taxon>Dioscorea</taxon>
    </lineage>
</organism>